<feature type="region of interest" description="Disordered" evidence="1">
    <location>
        <begin position="1"/>
        <end position="34"/>
    </location>
</feature>
<sequence length="143" mass="15824">MPRRSPPSALRLFKGQLSPQGHPKHAMPSLPSLSLSPELGHSTYLNTPSVGDGPLISPRRIVSMQRSQVSQSLELLTGSTIEASRQSGVRKLVGPWERSRHLQEDGIDMHGLIQRPERAAFPPACLGDASRRAVRPNYEQYIR</sequence>
<dbReference type="Proteomes" id="UP000076798">
    <property type="component" value="Unassembled WGS sequence"/>
</dbReference>
<protein>
    <submittedName>
        <fullName evidence="2">Uncharacterized protein</fullName>
    </submittedName>
</protein>
<proteinExistence type="predicted"/>
<gene>
    <name evidence="2" type="ORF">SISSUDRAFT_1039356</name>
</gene>
<organism evidence="2 3">
    <name type="scientific">Sistotremastrum suecicum HHB10207 ss-3</name>
    <dbReference type="NCBI Taxonomy" id="1314776"/>
    <lineage>
        <taxon>Eukaryota</taxon>
        <taxon>Fungi</taxon>
        <taxon>Dikarya</taxon>
        <taxon>Basidiomycota</taxon>
        <taxon>Agaricomycotina</taxon>
        <taxon>Agaricomycetes</taxon>
        <taxon>Sistotremastrales</taxon>
        <taxon>Sistotremastraceae</taxon>
        <taxon>Sistotremastrum</taxon>
    </lineage>
</organism>
<evidence type="ECO:0000313" key="3">
    <source>
        <dbReference type="Proteomes" id="UP000076798"/>
    </source>
</evidence>
<evidence type="ECO:0000256" key="1">
    <source>
        <dbReference type="SAM" id="MobiDB-lite"/>
    </source>
</evidence>
<name>A0A166IUF9_9AGAM</name>
<evidence type="ECO:0000313" key="2">
    <source>
        <dbReference type="EMBL" id="KZT44085.1"/>
    </source>
</evidence>
<keyword evidence="3" id="KW-1185">Reference proteome</keyword>
<dbReference type="OrthoDB" id="3165590at2759"/>
<dbReference type="AlphaFoldDB" id="A0A166IUF9"/>
<accession>A0A166IUF9</accession>
<dbReference type="EMBL" id="KV428005">
    <property type="protein sequence ID" value="KZT44085.1"/>
    <property type="molecule type" value="Genomic_DNA"/>
</dbReference>
<reference evidence="2 3" key="1">
    <citation type="journal article" date="2016" name="Mol. Biol. Evol.">
        <title>Comparative Genomics of Early-Diverging Mushroom-Forming Fungi Provides Insights into the Origins of Lignocellulose Decay Capabilities.</title>
        <authorList>
            <person name="Nagy L.G."/>
            <person name="Riley R."/>
            <person name="Tritt A."/>
            <person name="Adam C."/>
            <person name="Daum C."/>
            <person name="Floudas D."/>
            <person name="Sun H."/>
            <person name="Yadav J.S."/>
            <person name="Pangilinan J."/>
            <person name="Larsson K.H."/>
            <person name="Matsuura K."/>
            <person name="Barry K."/>
            <person name="Labutti K."/>
            <person name="Kuo R."/>
            <person name="Ohm R.A."/>
            <person name="Bhattacharya S.S."/>
            <person name="Shirouzu T."/>
            <person name="Yoshinaga Y."/>
            <person name="Martin F.M."/>
            <person name="Grigoriev I.V."/>
            <person name="Hibbett D.S."/>
        </authorList>
    </citation>
    <scope>NUCLEOTIDE SEQUENCE [LARGE SCALE GENOMIC DNA]</scope>
    <source>
        <strain evidence="2 3">HHB10207 ss-3</strain>
    </source>
</reference>